<name>A0A2T7DQI9_9POAL</name>
<dbReference type="EMBL" id="CM009753">
    <property type="protein sequence ID" value="PUZ57840.1"/>
    <property type="molecule type" value="Genomic_DNA"/>
</dbReference>
<organism evidence="2 3">
    <name type="scientific">Panicum hallii var. hallii</name>
    <dbReference type="NCBI Taxonomy" id="1504633"/>
    <lineage>
        <taxon>Eukaryota</taxon>
        <taxon>Viridiplantae</taxon>
        <taxon>Streptophyta</taxon>
        <taxon>Embryophyta</taxon>
        <taxon>Tracheophyta</taxon>
        <taxon>Spermatophyta</taxon>
        <taxon>Magnoliopsida</taxon>
        <taxon>Liliopsida</taxon>
        <taxon>Poales</taxon>
        <taxon>Poaceae</taxon>
        <taxon>PACMAD clade</taxon>
        <taxon>Panicoideae</taxon>
        <taxon>Panicodae</taxon>
        <taxon>Paniceae</taxon>
        <taxon>Panicinae</taxon>
        <taxon>Panicum</taxon>
        <taxon>Panicum sect. Panicum</taxon>
    </lineage>
</organism>
<dbReference type="Proteomes" id="UP000244336">
    <property type="component" value="Chromosome 5"/>
</dbReference>
<feature type="compositionally biased region" description="Basic and acidic residues" evidence="1">
    <location>
        <begin position="11"/>
        <end position="27"/>
    </location>
</feature>
<sequence>MPTSARPHRYAVVDRRVHGRAVPREPGGRVPAGAGRRRRAHPRRRPEVDARRGGRVQRAGHGIPRPRRRRRRHGCDAALPHPEVHLLSPCMSPWNLGFFKGRDVAPGARRRCAAGADLRRSCDRHGWHSASLRAQASFCRSVGIVRCCIMRNKLANFVIDRQAVIS</sequence>
<evidence type="ECO:0000313" key="3">
    <source>
        <dbReference type="Proteomes" id="UP000244336"/>
    </source>
</evidence>
<evidence type="ECO:0000313" key="2">
    <source>
        <dbReference type="EMBL" id="PUZ57840.1"/>
    </source>
</evidence>
<feature type="compositionally biased region" description="Basic residues" evidence="1">
    <location>
        <begin position="64"/>
        <end position="73"/>
    </location>
</feature>
<dbReference type="Gramene" id="PUZ57840">
    <property type="protein sequence ID" value="PUZ57840"/>
    <property type="gene ID" value="GQ55_5G461500"/>
</dbReference>
<feature type="compositionally biased region" description="Basic residues" evidence="1">
    <location>
        <begin position="35"/>
        <end position="44"/>
    </location>
</feature>
<evidence type="ECO:0000256" key="1">
    <source>
        <dbReference type="SAM" id="MobiDB-lite"/>
    </source>
</evidence>
<gene>
    <name evidence="2" type="ORF">GQ55_5G461500</name>
</gene>
<proteinExistence type="predicted"/>
<feature type="region of interest" description="Disordered" evidence="1">
    <location>
        <begin position="1"/>
        <end position="73"/>
    </location>
</feature>
<protein>
    <submittedName>
        <fullName evidence="2">Uncharacterized protein</fullName>
    </submittedName>
</protein>
<dbReference type="AlphaFoldDB" id="A0A2T7DQI9"/>
<keyword evidence="3" id="KW-1185">Reference proteome</keyword>
<accession>A0A2T7DQI9</accession>
<reference evidence="2 3" key="1">
    <citation type="submission" date="2018-04" db="EMBL/GenBank/DDBJ databases">
        <title>WGS assembly of Panicum hallii var. hallii HAL2.</title>
        <authorList>
            <person name="Lovell J."/>
            <person name="Jenkins J."/>
            <person name="Lowry D."/>
            <person name="Mamidi S."/>
            <person name="Sreedasyam A."/>
            <person name="Weng X."/>
            <person name="Barry K."/>
            <person name="Bonette J."/>
            <person name="Campitelli B."/>
            <person name="Daum C."/>
            <person name="Gordon S."/>
            <person name="Gould B."/>
            <person name="Lipzen A."/>
            <person name="MacQueen A."/>
            <person name="Palacio-Mejia J."/>
            <person name="Plott C."/>
            <person name="Shakirov E."/>
            <person name="Shu S."/>
            <person name="Yoshinaga Y."/>
            <person name="Zane M."/>
            <person name="Rokhsar D."/>
            <person name="Grimwood J."/>
            <person name="Schmutz J."/>
            <person name="Juenger T."/>
        </authorList>
    </citation>
    <scope>NUCLEOTIDE SEQUENCE [LARGE SCALE GENOMIC DNA]</scope>
    <source>
        <strain evidence="3">cv. HAL2</strain>
    </source>
</reference>